<keyword evidence="2" id="KW-1185">Reference proteome</keyword>
<evidence type="ECO:0000313" key="1">
    <source>
        <dbReference type="EMBL" id="GBM30838.1"/>
    </source>
</evidence>
<organism evidence="1 2">
    <name type="scientific">Araneus ventricosus</name>
    <name type="common">Orbweaver spider</name>
    <name type="synonym">Epeira ventricosa</name>
    <dbReference type="NCBI Taxonomy" id="182803"/>
    <lineage>
        <taxon>Eukaryota</taxon>
        <taxon>Metazoa</taxon>
        <taxon>Ecdysozoa</taxon>
        <taxon>Arthropoda</taxon>
        <taxon>Chelicerata</taxon>
        <taxon>Arachnida</taxon>
        <taxon>Araneae</taxon>
        <taxon>Araneomorphae</taxon>
        <taxon>Entelegynae</taxon>
        <taxon>Araneoidea</taxon>
        <taxon>Araneidae</taxon>
        <taxon>Araneus</taxon>
    </lineage>
</organism>
<gene>
    <name evidence="1" type="ORF">AVEN_52629_1</name>
</gene>
<dbReference type="Proteomes" id="UP000499080">
    <property type="component" value="Unassembled WGS sequence"/>
</dbReference>
<comment type="caution">
    <text evidence="1">The sequence shown here is derived from an EMBL/GenBank/DDBJ whole genome shotgun (WGS) entry which is preliminary data.</text>
</comment>
<protein>
    <submittedName>
        <fullName evidence="1">Uncharacterized protein</fullName>
    </submittedName>
</protein>
<dbReference type="EMBL" id="BGPR01000669">
    <property type="protein sequence ID" value="GBM30838.1"/>
    <property type="molecule type" value="Genomic_DNA"/>
</dbReference>
<name>A0A4Y2ERQ1_ARAVE</name>
<sequence length="98" mass="10887">MPSSLQHGCSSKMFLSESVEQSSMRVNMKNISVETWRIKWLPKGVNPQDTNSLPILEHFVNVEMAAQILESVCRVSFNGNWIGLLKGFTGSCPSLGFP</sequence>
<dbReference type="AlphaFoldDB" id="A0A4Y2ERQ1"/>
<reference evidence="1 2" key="1">
    <citation type="journal article" date="2019" name="Sci. Rep.">
        <title>Orb-weaving spider Araneus ventricosus genome elucidates the spidroin gene catalogue.</title>
        <authorList>
            <person name="Kono N."/>
            <person name="Nakamura H."/>
            <person name="Ohtoshi R."/>
            <person name="Moran D.A.P."/>
            <person name="Shinohara A."/>
            <person name="Yoshida Y."/>
            <person name="Fujiwara M."/>
            <person name="Mori M."/>
            <person name="Tomita M."/>
            <person name="Arakawa K."/>
        </authorList>
    </citation>
    <scope>NUCLEOTIDE SEQUENCE [LARGE SCALE GENOMIC DNA]</scope>
</reference>
<accession>A0A4Y2ERQ1</accession>
<evidence type="ECO:0000313" key="2">
    <source>
        <dbReference type="Proteomes" id="UP000499080"/>
    </source>
</evidence>
<proteinExistence type="predicted"/>